<dbReference type="InterPro" id="IPR027387">
    <property type="entry name" value="Cytb/b6-like_sf"/>
</dbReference>
<reference evidence="3" key="1">
    <citation type="submission" date="2020-05" db="EMBL/GenBank/DDBJ databases">
        <authorList>
            <person name="Chiriac C."/>
            <person name="Salcher M."/>
            <person name="Ghai R."/>
            <person name="Kavagutti S V."/>
        </authorList>
    </citation>
    <scope>NUCLEOTIDE SEQUENCE</scope>
</reference>
<dbReference type="GO" id="GO:0022904">
    <property type="term" value="P:respiratory electron transport chain"/>
    <property type="evidence" value="ECO:0007669"/>
    <property type="project" value="InterPro"/>
</dbReference>
<feature type="transmembrane region" description="Helical" evidence="1">
    <location>
        <begin position="44"/>
        <end position="69"/>
    </location>
</feature>
<dbReference type="InterPro" id="IPR005797">
    <property type="entry name" value="Cyt_b/b6_N"/>
</dbReference>
<dbReference type="GO" id="GO:0009055">
    <property type="term" value="F:electron transfer activity"/>
    <property type="evidence" value="ECO:0007669"/>
    <property type="project" value="InterPro"/>
</dbReference>
<dbReference type="Pfam" id="PF13631">
    <property type="entry name" value="Cytochrom_B_N_2"/>
    <property type="match status" value="1"/>
</dbReference>
<organism evidence="3">
    <name type="scientific">freshwater metagenome</name>
    <dbReference type="NCBI Taxonomy" id="449393"/>
    <lineage>
        <taxon>unclassified sequences</taxon>
        <taxon>metagenomes</taxon>
        <taxon>ecological metagenomes</taxon>
    </lineage>
</organism>
<dbReference type="GO" id="GO:0016491">
    <property type="term" value="F:oxidoreductase activity"/>
    <property type="evidence" value="ECO:0007669"/>
    <property type="project" value="InterPro"/>
</dbReference>
<keyword evidence="1" id="KW-0472">Membrane</keyword>
<dbReference type="PROSITE" id="PS51002">
    <property type="entry name" value="CYTB_NTER"/>
    <property type="match status" value="1"/>
</dbReference>
<gene>
    <name evidence="3" type="ORF">UFOPK3267_00324</name>
</gene>
<keyword evidence="1" id="KW-0812">Transmembrane</keyword>
<feature type="transmembrane region" description="Helical" evidence="1">
    <location>
        <begin position="16"/>
        <end position="38"/>
    </location>
</feature>
<sequence>MARVFYHGAYKPPREFNWVIGVVLLMLTLLLSFTGYLLPWDQLALWAVTVGTNMMGYSPVIGTQVRFVLLGGKEIGGDTLLRWYVLHVLMLPFVIIIFMAIHFWRVRKDGGISGPL</sequence>
<dbReference type="InterPro" id="IPR016174">
    <property type="entry name" value="Di-haem_cyt_TM"/>
</dbReference>
<evidence type="ECO:0000259" key="2">
    <source>
        <dbReference type="PROSITE" id="PS51002"/>
    </source>
</evidence>
<evidence type="ECO:0000313" key="3">
    <source>
        <dbReference type="EMBL" id="CAB4846728.1"/>
    </source>
</evidence>
<dbReference type="PANTHER" id="PTHR19271">
    <property type="entry name" value="CYTOCHROME B"/>
    <property type="match status" value="1"/>
</dbReference>
<feature type="domain" description="Cytochrome b/b6 N-terminal region profile" evidence="2">
    <location>
        <begin position="1"/>
        <end position="115"/>
    </location>
</feature>
<keyword evidence="1" id="KW-1133">Transmembrane helix</keyword>
<dbReference type="EMBL" id="CAFBIY010000010">
    <property type="protein sequence ID" value="CAB4846728.1"/>
    <property type="molecule type" value="Genomic_DNA"/>
</dbReference>
<proteinExistence type="predicted"/>
<dbReference type="GO" id="GO:0016020">
    <property type="term" value="C:membrane"/>
    <property type="evidence" value="ECO:0007669"/>
    <property type="project" value="InterPro"/>
</dbReference>
<feature type="transmembrane region" description="Helical" evidence="1">
    <location>
        <begin position="81"/>
        <end position="104"/>
    </location>
</feature>
<dbReference type="SUPFAM" id="SSF81342">
    <property type="entry name" value="Transmembrane di-heme cytochromes"/>
    <property type="match status" value="1"/>
</dbReference>
<name>A0A6J7BRC1_9ZZZZ</name>
<dbReference type="PANTHER" id="PTHR19271:SF16">
    <property type="entry name" value="CYTOCHROME B"/>
    <property type="match status" value="1"/>
</dbReference>
<evidence type="ECO:0000256" key="1">
    <source>
        <dbReference type="SAM" id="Phobius"/>
    </source>
</evidence>
<accession>A0A6J7BRC1</accession>
<protein>
    <submittedName>
        <fullName evidence="3">Unannotated protein</fullName>
    </submittedName>
</protein>
<dbReference type="AlphaFoldDB" id="A0A6J7BRC1"/>
<dbReference type="Gene3D" id="1.20.810.10">
    <property type="entry name" value="Cytochrome Bc1 Complex, Chain C"/>
    <property type="match status" value="1"/>
</dbReference>